<evidence type="ECO:0000256" key="3">
    <source>
        <dbReference type="ARBA" id="ARBA00010173"/>
    </source>
</evidence>
<evidence type="ECO:0000256" key="11">
    <source>
        <dbReference type="ARBA" id="ARBA00031690"/>
    </source>
</evidence>
<dbReference type="Gene3D" id="3.40.50.11860">
    <property type="entry name" value="Diphthamide synthesis DPH1/DPH2 domain 3"/>
    <property type="match status" value="1"/>
</dbReference>
<gene>
    <name evidence="15" type="ORF">BOX15_Mlig027055g1</name>
</gene>
<dbReference type="GO" id="GO:0017183">
    <property type="term" value="P:protein histidyl modification to diphthamide"/>
    <property type="evidence" value="ECO:0007669"/>
    <property type="project" value="UniProtKB-UniPathway"/>
</dbReference>
<dbReference type="InterPro" id="IPR042264">
    <property type="entry name" value="DPH1/DPH2_2"/>
</dbReference>
<evidence type="ECO:0000256" key="13">
    <source>
        <dbReference type="ARBA" id="ARBA00032789"/>
    </source>
</evidence>
<dbReference type="OrthoDB" id="1649088at2759"/>
<dbReference type="InterPro" id="IPR042263">
    <property type="entry name" value="DPH1/DPH2_1"/>
</dbReference>
<keyword evidence="6" id="KW-0808">Transferase</keyword>
<dbReference type="UniPathway" id="UPA00559"/>
<evidence type="ECO:0000256" key="1">
    <source>
        <dbReference type="ARBA" id="ARBA00001966"/>
    </source>
</evidence>
<organism evidence="15 16">
    <name type="scientific">Macrostomum lignano</name>
    <dbReference type="NCBI Taxonomy" id="282301"/>
    <lineage>
        <taxon>Eukaryota</taxon>
        <taxon>Metazoa</taxon>
        <taxon>Spiralia</taxon>
        <taxon>Lophotrochozoa</taxon>
        <taxon>Platyhelminthes</taxon>
        <taxon>Rhabditophora</taxon>
        <taxon>Macrostomorpha</taxon>
        <taxon>Macrostomida</taxon>
        <taxon>Macrostomidae</taxon>
        <taxon>Macrostomum</taxon>
    </lineage>
</organism>
<dbReference type="PANTHER" id="PTHR10762">
    <property type="entry name" value="DIPHTHAMIDE BIOSYNTHESIS PROTEIN"/>
    <property type="match status" value="1"/>
</dbReference>
<keyword evidence="7" id="KW-0949">S-adenosyl-L-methionine</keyword>
<dbReference type="Pfam" id="PF01866">
    <property type="entry name" value="Diphthamide_syn"/>
    <property type="match status" value="1"/>
</dbReference>
<dbReference type="FunFam" id="3.40.50.11860:FF:000002">
    <property type="entry name" value="2-(3-amino-3-carboxypropyl)histidine synthase subunit 1"/>
    <property type="match status" value="1"/>
</dbReference>
<dbReference type="PANTHER" id="PTHR10762:SF1">
    <property type="entry name" value="2-(3-AMINO-3-CARBOXYPROPYL)HISTIDINE SYNTHASE SUBUNIT 1"/>
    <property type="match status" value="1"/>
</dbReference>
<dbReference type="GO" id="GO:0046872">
    <property type="term" value="F:metal ion binding"/>
    <property type="evidence" value="ECO:0007669"/>
    <property type="project" value="UniProtKB-KW"/>
</dbReference>
<dbReference type="SFLD" id="SFLDS00032">
    <property type="entry name" value="Radical_SAM_3-amino-3-carboxyp"/>
    <property type="match status" value="1"/>
</dbReference>
<dbReference type="EMBL" id="NIVC01000139">
    <property type="protein sequence ID" value="PAA89777.1"/>
    <property type="molecule type" value="Genomic_DNA"/>
</dbReference>
<evidence type="ECO:0000256" key="9">
    <source>
        <dbReference type="ARBA" id="ARBA00023004"/>
    </source>
</evidence>
<evidence type="ECO:0000256" key="6">
    <source>
        <dbReference type="ARBA" id="ARBA00022679"/>
    </source>
</evidence>
<dbReference type="STRING" id="282301.A0A267GWS3"/>
<evidence type="ECO:0000256" key="4">
    <source>
        <dbReference type="ARBA" id="ARBA00012221"/>
    </source>
</evidence>
<dbReference type="Gene3D" id="3.40.50.11850">
    <property type="entry name" value="Diphthamide synthesis DPH1/DPH2 domain 2"/>
    <property type="match status" value="1"/>
</dbReference>
<keyword evidence="9" id="KW-0408">Iron</keyword>
<comment type="catalytic activity">
    <reaction evidence="14">
        <text>L-histidyl-[translation elongation factor 2] + S-adenosyl-L-methionine = 2-[(3S)-amino-3-carboxypropyl]-L-histidyl-[translation elongation factor 2] + S-methyl-5'-thioadenosine + H(+)</text>
        <dbReference type="Rhea" id="RHEA:36783"/>
        <dbReference type="Rhea" id="RHEA-COMP:9748"/>
        <dbReference type="Rhea" id="RHEA-COMP:9749"/>
        <dbReference type="ChEBI" id="CHEBI:15378"/>
        <dbReference type="ChEBI" id="CHEBI:17509"/>
        <dbReference type="ChEBI" id="CHEBI:29979"/>
        <dbReference type="ChEBI" id="CHEBI:59789"/>
        <dbReference type="ChEBI" id="CHEBI:73995"/>
        <dbReference type="EC" id="2.5.1.108"/>
    </reaction>
</comment>
<sequence length="438" mass="47446">SVIPMKRFFCSGPQLPQDIAESPALQAALDILPSNYNFELHKTAWRIRQCAAKRIALQFPEGLQMFACTIADALRSACNVDCVLLGDVAYGACCVDDYTAVLLGCQLLVHYGHSCLVPIDQTASVKMLYVFVDIAFDTQHLLDSVRTNLSSQTRLALLGIVQFVASLQSLKKQLEDSGFSVIVPQCKPLSPGEVLGCTAPRLQDTVDAILFIGDGRFHLESAMLANPHLPAYQYNPYDKRLTCERFAHDEVLRNRQAAIEAAKSACTFGIIQGSLGRQGSVRVVQRLEERLAAAGKSCITLLMSEIFPAKLALFPDVEAWVQVACPRLSVDWGAEFPKPLLTPYELCALLGEAPSPSIDYPTDFYAYESLGDWTPNHRANRSGRVGRAAATRTASALVGASEQQQSCGCHGLIGCPNATCCSADAARAGQAQTVKEGV</sequence>
<accession>A0A267GWS3</accession>
<reference evidence="15 16" key="1">
    <citation type="submission" date="2017-06" db="EMBL/GenBank/DDBJ databases">
        <title>A platform for efficient transgenesis in Macrostomum lignano, a flatworm model organism for stem cell research.</title>
        <authorList>
            <person name="Berezikov E."/>
        </authorList>
    </citation>
    <scope>NUCLEOTIDE SEQUENCE [LARGE SCALE GENOMIC DNA]</scope>
    <source>
        <strain evidence="15">DV1</strain>
        <tissue evidence="15">Whole organism</tissue>
    </source>
</reference>
<comment type="similarity">
    <text evidence="3">Belongs to the DPH1/DPH2 family. DPH1 subfamily.</text>
</comment>
<dbReference type="FunFam" id="3.40.50.11840:FF:000001">
    <property type="entry name" value="2-(3-amino-3-carboxypropyl)histidine synthase subunit 1"/>
    <property type="match status" value="1"/>
</dbReference>
<dbReference type="Gene3D" id="3.40.50.11840">
    <property type="entry name" value="Diphthamide synthesis DPH1/DPH2 domain 1"/>
    <property type="match status" value="1"/>
</dbReference>
<dbReference type="Proteomes" id="UP000215902">
    <property type="component" value="Unassembled WGS sequence"/>
</dbReference>
<dbReference type="NCBIfam" id="TIGR00322">
    <property type="entry name" value="diphth2_R"/>
    <property type="match status" value="1"/>
</dbReference>
<evidence type="ECO:0000313" key="15">
    <source>
        <dbReference type="EMBL" id="PAA89777.1"/>
    </source>
</evidence>
<feature type="non-terminal residue" evidence="15">
    <location>
        <position position="1"/>
    </location>
</feature>
<keyword evidence="10" id="KW-0411">Iron-sulfur</keyword>
<proteinExistence type="inferred from homology"/>
<evidence type="ECO:0000256" key="10">
    <source>
        <dbReference type="ARBA" id="ARBA00023014"/>
    </source>
</evidence>
<comment type="caution">
    <text evidence="15">The sequence shown here is derived from an EMBL/GenBank/DDBJ whole genome shotgun (WGS) entry which is preliminary data.</text>
</comment>
<dbReference type="InterPro" id="IPR042265">
    <property type="entry name" value="DPH1/DPH2_3"/>
</dbReference>
<evidence type="ECO:0000256" key="8">
    <source>
        <dbReference type="ARBA" id="ARBA00022723"/>
    </source>
</evidence>
<comment type="pathway">
    <text evidence="2">Protein modification; peptidyl-diphthamide biosynthesis.</text>
</comment>
<evidence type="ECO:0000313" key="16">
    <source>
        <dbReference type="Proteomes" id="UP000215902"/>
    </source>
</evidence>
<evidence type="ECO:0000256" key="5">
    <source>
        <dbReference type="ARBA" id="ARBA00021915"/>
    </source>
</evidence>
<dbReference type="InterPro" id="IPR016435">
    <property type="entry name" value="DPH1/DPH2"/>
</dbReference>
<dbReference type="GO" id="GO:0090560">
    <property type="term" value="F:2-(3-amino-3-carboxypropyl)histidine synthase activity"/>
    <property type="evidence" value="ECO:0007669"/>
    <property type="project" value="UniProtKB-EC"/>
</dbReference>
<comment type="cofactor">
    <cofactor evidence="1">
        <name>[4Fe-4S] cluster</name>
        <dbReference type="ChEBI" id="CHEBI:49883"/>
    </cofactor>
</comment>
<protein>
    <recommendedName>
        <fullName evidence="5">2-(3-amino-3-carboxypropyl)histidine synthase subunit 1</fullName>
        <ecNumber evidence="4">2.5.1.108</ecNumber>
    </recommendedName>
    <alternativeName>
        <fullName evidence="12">Diphthamide biosynthesis protein 1</fullName>
    </alternativeName>
    <alternativeName>
        <fullName evidence="13">Diphtheria toxin resistance protein 1</fullName>
    </alternativeName>
    <alternativeName>
        <fullName evidence="11">S-adenosyl-L-methionine:L-histidine 3-amino-3-carboxypropyltransferase 1</fullName>
    </alternativeName>
</protein>
<dbReference type="EC" id="2.5.1.108" evidence="4"/>
<evidence type="ECO:0000256" key="2">
    <source>
        <dbReference type="ARBA" id="ARBA00005156"/>
    </source>
</evidence>
<evidence type="ECO:0000256" key="7">
    <source>
        <dbReference type="ARBA" id="ARBA00022691"/>
    </source>
</evidence>
<evidence type="ECO:0000256" key="14">
    <source>
        <dbReference type="ARBA" id="ARBA00048403"/>
    </source>
</evidence>
<keyword evidence="16" id="KW-1185">Reference proteome</keyword>
<dbReference type="SFLD" id="SFLDG01121">
    <property type="entry name" value="Diphthamide_biosynthesis"/>
    <property type="match status" value="1"/>
</dbReference>
<keyword evidence="8" id="KW-0479">Metal-binding</keyword>
<name>A0A267GWS3_9PLAT</name>
<evidence type="ECO:0000256" key="12">
    <source>
        <dbReference type="ARBA" id="ARBA00032574"/>
    </source>
</evidence>
<dbReference type="FunFam" id="3.40.50.11850:FF:000001">
    <property type="entry name" value="2-(3-amino-3-carboxypropyl)histidine synthase subunit 1"/>
    <property type="match status" value="1"/>
</dbReference>
<dbReference type="AlphaFoldDB" id="A0A267GWS3"/>
<dbReference type="GO" id="GO:0051536">
    <property type="term" value="F:iron-sulfur cluster binding"/>
    <property type="evidence" value="ECO:0007669"/>
    <property type="project" value="UniProtKB-KW"/>
</dbReference>